<gene>
    <name evidence="2" type="ORF">HF526_01190</name>
</gene>
<evidence type="ECO:0000313" key="2">
    <source>
        <dbReference type="EMBL" id="NMH95945.1"/>
    </source>
</evidence>
<dbReference type="PROSITE" id="PS51257">
    <property type="entry name" value="PROKAR_LIPOPROTEIN"/>
    <property type="match status" value="1"/>
</dbReference>
<evidence type="ECO:0000256" key="1">
    <source>
        <dbReference type="SAM" id="SignalP"/>
    </source>
</evidence>
<feature type="chain" id="PRO_5045382284" description="DUF3558 domain-containing protein" evidence="1">
    <location>
        <begin position="26"/>
        <end position="192"/>
    </location>
</feature>
<evidence type="ECO:0008006" key="4">
    <source>
        <dbReference type="Google" id="ProtNLM"/>
    </source>
</evidence>
<dbReference type="Proteomes" id="UP000820669">
    <property type="component" value="Unassembled WGS sequence"/>
</dbReference>
<dbReference type="RefSeq" id="WP_169379324.1">
    <property type="nucleotide sequence ID" value="NZ_JAAXLA010000002.1"/>
</dbReference>
<feature type="signal peptide" evidence="1">
    <location>
        <begin position="1"/>
        <end position="25"/>
    </location>
</feature>
<keyword evidence="3" id="KW-1185">Reference proteome</keyword>
<sequence>MSARSVRLPLRGIAALALAPALLIAACSGGDPTTSGGPSAAATSAGQAARSAAAGTGALPEACSLVPPAQISAASGLEFARPAGTGGAARTVCAFGPGPAGVGLSVGVEPAARFEAKADASRNSVGVAGTEVPGLGDRALFFYSDADLPTGVGGVLVSAGGTTLDVTLQGAGDEARTRDAAVAVAKVALSRL</sequence>
<dbReference type="Pfam" id="PF12079">
    <property type="entry name" value="DUF3558"/>
    <property type="match status" value="1"/>
</dbReference>
<accession>A0ABX1S329</accession>
<protein>
    <recommendedName>
        <fullName evidence="4">DUF3558 domain-containing protein</fullName>
    </recommendedName>
</protein>
<name>A0ABX1S329_9PSEU</name>
<keyword evidence="1" id="KW-0732">Signal</keyword>
<comment type="caution">
    <text evidence="2">The sequence shown here is derived from an EMBL/GenBank/DDBJ whole genome shotgun (WGS) entry which is preliminary data.</text>
</comment>
<dbReference type="InterPro" id="IPR024520">
    <property type="entry name" value="DUF3558"/>
</dbReference>
<evidence type="ECO:0000313" key="3">
    <source>
        <dbReference type="Proteomes" id="UP000820669"/>
    </source>
</evidence>
<proteinExistence type="predicted"/>
<reference evidence="2 3" key="1">
    <citation type="submission" date="2020-04" db="EMBL/GenBank/DDBJ databases">
        <authorList>
            <person name="Klaysubun C."/>
            <person name="Duangmal K."/>
            <person name="Lipun K."/>
        </authorList>
    </citation>
    <scope>NUCLEOTIDE SEQUENCE [LARGE SCALE GENOMIC DNA]</scope>
    <source>
        <strain evidence="2 3">K10HN5</strain>
    </source>
</reference>
<organism evidence="2 3">
    <name type="scientific">Pseudonocardia acidicola</name>
    <dbReference type="NCBI Taxonomy" id="2724939"/>
    <lineage>
        <taxon>Bacteria</taxon>
        <taxon>Bacillati</taxon>
        <taxon>Actinomycetota</taxon>
        <taxon>Actinomycetes</taxon>
        <taxon>Pseudonocardiales</taxon>
        <taxon>Pseudonocardiaceae</taxon>
        <taxon>Pseudonocardia</taxon>
    </lineage>
</organism>
<dbReference type="EMBL" id="JAAXLA010000002">
    <property type="protein sequence ID" value="NMH95945.1"/>
    <property type="molecule type" value="Genomic_DNA"/>
</dbReference>